<keyword evidence="7" id="KW-1185">Reference proteome</keyword>
<dbReference type="InterPro" id="IPR041459">
    <property type="entry name" value="MPTase-PolyVal"/>
</dbReference>
<evidence type="ECO:0000313" key="5">
    <source>
        <dbReference type="EMBL" id="CAE6817082.1"/>
    </source>
</evidence>
<dbReference type="Pfam" id="PF08401">
    <property type="entry name" value="ArdcN"/>
    <property type="match status" value="1"/>
</dbReference>
<dbReference type="EMBL" id="HG992341">
    <property type="protein sequence ID" value="CAE6737450.1"/>
    <property type="molecule type" value="Genomic_DNA"/>
</dbReference>
<dbReference type="Pfam" id="PF18818">
    <property type="entry name" value="MPTase-PolyVal"/>
    <property type="match status" value="1"/>
</dbReference>
<feature type="domain" description="Polyvalent protein metallopeptidase" evidence="3">
    <location>
        <begin position="162"/>
        <end position="286"/>
    </location>
</feature>
<dbReference type="EMBL" id="HG992341">
    <property type="protein sequence ID" value="CAE6737430.1"/>
    <property type="molecule type" value="Genomic_DNA"/>
</dbReference>
<dbReference type="AlphaFoldDB" id="A0A2S7CHA0"/>
<evidence type="ECO:0000313" key="4">
    <source>
        <dbReference type="EMBL" id="CAE6737430.1"/>
    </source>
</evidence>
<feature type="region of interest" description="Disordered" evidence="1">
    <location>
        <begin position="304"/>
        <end position="342"/>
    </location>
</feature>
<dbReference type="InterPro" id="IPR013610">
    <property type="entry name" value="ArdC_N"/>
</dbReference>
<sequence>MSKYSDLIQATAERMLALMQQGTIPWRRPWNDASAPQNGSIHGPYNPSTGKAYRGSNTLILRGAQLVNGYEDSRWLTYKQALAVGGQVRRGEVGQQIAYWDFSKTGKPQEDAQAPVMEGEDKAYKGPNVFVASVFNASQIEGLPPPSPFVMPDSIRNLRMRELLNKHKPKLHHDGGNRAFYSLVADSIHLPKRAAFTDEINYQATLLHELSHWTGAKHRLDRDLAARGTEAYAKEELVAELSSLFISERLGIGLGKEHEEQHAAYLQSWMQALSDDPKCLFRAASQAEKVMAFLDIPAFEREPLPHVKKEQEAENPASIPVAESSGKGRARVRKKERERDVA</sequence>
<organism evidence="4">
    <name type="scientific">Xanthomonas arboricola pv. corylina</name>
    <dbReference type="NCBI Taxonomy" id="487821"/>
    <lineage>
        <taxon>Bacteria</taxon>
        <taxon>Pseudomonadati</taxon>
        <taxon>Pseudomonadota</taxon>
        <taxon>Gammaproteobacteria</taxon>
        <taxon>Lysobacterales</taxon>
        <taxon>Lysobacteraceae</taxon>
        <taxon>Xanthomonas</taxon>
    </lineage>
</organism>
<reference evidence="6 7" key="1">
    <citation type="submission" date="2021-02" db="EMBL/GenBank/DDBJ databases">
        <authorList>
            <person name="Pothier F. J."/>
        </authorList>
    </citation>
    <scope>NUCLEOTIDE SEQUENCE</scope>
    <source>
        <strain evidence="5 7">301</strain>
        <strain evidence="4 6">CFBP 1159</strain>
    </source>
</reference>
<dbReference type="GO" id="GO:0003697">
    <property type="term" value="F:single-stranded DNA binding"/>
    <property type="evidence" value="ECO:0007669"/>
    <property type="project" value="InterPro"/>
</dbReference>
<feature type="domain" description="N-terminal" evidence="2">
    <location>
        <begin position="6"/>
        <end position="117"/>
    </location>
</feature>
<evidence type="ECO:0000259" key="2">
    <source>
        <dbReference type="Pfam" id="PF08401"/>
    </source>
</evidence>
<dbReference type="RefSeq" id="WP_104567466.1">
    <property type="nucleotide sequence ID" value="NZ_CP076534.1"/>
</dbReference>
<dbReference type="Proteomes" id="UP000835243">
    <property type="component" value="Chromosome"/>
</dbReference>
<protein>
    <submittedName>
        <fullName evidence="4">DNA primase TraC</fullName>
    </submittedName>
</protein>
<dbReference type="EMBL" id="HG992338">
    <property type="protein sequence ID" value="CAE6817100.1"/>
    <property type="molecule type" value="Genomic_DNA"/>
</dbReference>
<proteinExistence type="predicted"/>
<dbReference type="InterPro" id="IPR017113">
    <property type="entry name" value="Antirestriction_ArdC"/>
</dbReference>
<dbReference type="Proteomes" id="UP000835287">
    <property type="component" value="Chromosome"/>
</dbReference>
<dbReference type="PIRSF" id="PIRSF037112">
    <property type="entry name" value="Antirestriction_ArdC"/>
    <property type="match status" value="1"/>
</dbReference>
<name>A0A2S7CHA0_9XANT</name>
<accession>A0A2S7CHA0</accession>
<evidence type="ECO:0000313" key="7">
    <source>
        <dbReference type="Proteomes" id="UP000835287"/>
    </source>
</evidence>
<gene>
    <name evidence="4" type="primary">traC</name>
    <name evidence="5" type="synonym">traC_1</name>
    <name evidence="4" type="ORF">CFBP1159_13460</name>
    <name evidence="5" type="ORF">XAC301_32750</name>
</gene>
<evidence type="ECO:0000259" key="3">
    <source>
        <dbReference type="Pfam" id="PF18818"/>
    </source>
</evidence>
<evidence type="ECO:0000313" key="6">
    <source>
        <dbReference type="Proteomes" id="UP000835243"/>
    </source>
</evidence>
<dbReference type="EMBL" id="HG992338">
    <property type="protein sequence ID" value="CAE6817082.1"/>
    <property type="molecule type" value="Genomic_DNA"/>
</dbReference>
<evidence type="ECO:0000256" key="1">
    <source>
        <dbReference type="SAM" id="MobiDB-lite"/>
    </source>
</evidence>